<dbReference type="SUPFAM" id="SSF69572">
    <property type="entry name" value="Activating enzymes of the ubiquitin-like proteins"/>
    <property type="match status" value="1"/>
</dbReference>
<feature type="domain" description="THIF-type NAD/FAD binding fold" evidence="1">
    <location>
        <begin position="114"/>
        <end position="188"/>
    </location>
</feature>
<evidence type="ECO:0000313" key="3">
    <source>
        <dbReference type="Proteomes" id="UP000199012"/>
    </source>
</evidence>
<evidence type="ECO:0000313" key="2">
    <source>
        <dbReference type="EMBL" id="SFB32094.1"/>
    </source>
</evidence>
<evidence type="ECO:0000259" key="1">
    <source>
        <dbReference type="Pfam" id="PF00899"/>
    </source>
</evidence>
<protein>
    <submittedName>
        <fullName evidence="2">ThiF family protein</fullName>
    </submittedName>
</protein>
<dbReference type="AlphaFoldDB" id="A0A1I1A275"/>
<reference evidence="2 3" key="1">
    <citation type="submission" date="2016-10" db="EMBL/GenBank/DDBJ databases">
        <authorList>
            <person name="de Groot N.N."/>
        </authorList>
    </citation>
    <scope>NUCLEOTIDE SEQUENCE [LARGE SCALE GENOMIC DNA]</scope>
    <source>
        <strain evidence="2 3">CGMCC 4.6945</strain>
    </source>
</reference>
<dbReference type="Gene3D" id="3.40.50.720">
    <property type="entry name" value="NAD(P)-binding Rossmann-like Domain"/>
    <property type="match status" value="1"/>
</dbReference>
<name>A0A1I1A275_9CELL</name>
<dbReference type="InterPro" id="IPR035985">
    <property type="entry name" value="Ubiquitin-activating_enz"/>
</dbReference>
<gene>
    <name evidence="2" type="ORF">SAMN05421867_11473</name>
</gene>
<dbReference type="Proteomes" id="UP000199012">
    <property type="component" value="Unassembled WGS sequence"/>
</dbReference>
<dbReference type="Pfam" id="PF00899">
    <property type="entry name" value="ThiF"/>
    <property type="match status" value="1"/>
</dbReference>
<keyword evidence="3" id="KW-1185">Reference proteome</keyword>
<accession>A0A1I1A275</accession>
<dbReference type="InterPro" id="IPR000594">
    <property type="entry name" value="ThiF_NAD_FAD-bd"/>
</dbReference>
<dbReference type="EMBL" id="FOKA01000014">
    <property type="protein sequence ID" value="SFB32094.1"/>
    <property type="molecule type" value="Genomic_DNA"/>
</dbReference>
<dbReference type="GO" id="GO:0008641">
    <property type="term" value="F:ubiquitin-like modifier activating enzyme activity"/>
    <property type="evidence" value="ECO:0007669"/>
    <property type="project" value="InterPro"/>
</dbReference>
<proteinExistence type="predicted"/>
<dbReference type="STRING" id="988821.SAMN05421867_11473"/>
<organism evidence="2 3">
    <name type="scientific">Cellulomonas marina</name>
    <dbReference type="NCBI Taxonomy" id="988821"/>
    <lineage>
        <taxon>Bacteria</taxon>
        <taxon>Bacillati</taxon>
        <taxon>Actinomycetota</taxon>
        <taxon>Actinomycetes</taxon>
        <taxon>Micrococcales</taxon>
        <taxon>Cellulomonadaceae</taxon>
        <taxon>Cellulomonas</taxon>
    </lineage>
</organism>
<sequence length="361" mass="36235">MRLRAGLRVLRRGPGEVQVGLDPRWAVRVDGLAPSEVEALVALDRERELPAGPAGARRVGALPDAVLPGLLALGVLDEGRADPRAARAAVVCADAACLAGGGGGAAEVLTRREAAVVGVLGLGPTGLVVASTVAAAGVGTVVLDDPGPVRSGDVGPGAYRWADVGSPRVAAAARALADVRVDVRTTADRRPDVLVVVEHGAADPARAPVLLGAGVPHLSVVVREADALVGPFVVPGRTPCLRCLDLARAADDPAWPVVAAQVVPPDPGLPLTDGLGLRRRAGPSAAGGDHAPRTRPTAEEPLLLSGVAGTLAAAHVLAAVDGRRPPSWAAVVEVALPGLLGVARPVHPHTRCGCTGLPPTG</sequence>